<dbReference type="SUPFAM" id="SSF52540">
    <property type="entry name" value="P-loop containing nucleoside triphosphate hydrolases"/>
    <property type="match status" value="1"/>
</dbReference>
<reference evidence="3" key="1">
    <citation type="submission" date="2021-01" db="EMBL/GenBank/DDBJ databases">
        <authorList>
            <person name="Corre E."/>
            <person name="Pelletier E."/>
            <person name="Niang G."/>
            <person name="Scheremetjew M."/>
            <person name="Finn R."/>
            <person name="Kale V."/>
            <person name="Holt S."/>
            <person name="Cochrane G."/>
            <person name="Meng A."/>
            <person name="Brown T."/>
            <person name="Cohen L."/>
        </authorList>
    </citation>
    <scope>NUCLEOTIDE SEQUENCE</scope>
    <source>
        <strain evidence="3">CCMP219</strain>
    </source>
</reference>
<dbReference type="GO" id="GO:0003677">
    <property type="term" value="F:DNA binding"/>
    <property type="evidence" value="ECO:0007669"/>
    <property type="project" value="InterPro"/>
</dbReference>
<dbReference type="InterPro" id="IPR001650">
    <property type="entry name" value="Helicase_C-like"/>
</dbReference>
<dbReference type="EMBL" id="HBEC01021440">
    <property type="protein sequence ID" value="CAD8289862.1"/>
    <property type="molecule type" value="Transcribed_RNA"/>
</dbReference>
<protein>
    <recommendedName>
        <fullName evidence="2">Helicase C-terminal domain-containing protein</fullName>
    </recommendedName>
</protein>
<proteinExistence type="predicted"/>
<dbReference type="PROSITE" id="PS51194">
    <property type="entry name" value="HELICASE_CTER"/>
    <property type="match status" value="1"/>
</dbReference>
<dbReference type="GO" id="GO:0016787">
    <property type="term" value="F:hydrolase activity"/>
    <property type="evidence" value="ECO:0007669"/>
    <property type="project" value="InterPro"/>
</dbReference>
<sequence length="696" mass="76803">MPIYACMIDGCDFESDDKAVVNLHSKTCALKQAGAAAPQPGPAGDSTLPELRILDNQEVYPHQKTVYRELRGLQQTQTNERKVLMHMCTGAGKTSMCGMIKDALRAKRMLILSPTHKSCQEIQDKLIGNRISKSWLRTVNALHGDMKEPTVYRVNCKGQDLLDEAEHTNKPLMTEIKKADIVISTTCKISNSKAEPEDFTKKPKTRKCPPRESAKKKRRGNPAERSPALVALVQENTRMIAAGEGPLFDCIMFDEGHHTPAPTWKLVLDGLGDVPYSDDGKEMKPWVIFSTGTPERIEGLSDFPLNHSLTPFTIRDAMMKDPSCIPESAGPFVKRITFLNVLYQLPQPTGAATVDSAIESTEPTELEDQMAVMRVAAHLLQEKRKESSISHRALVTVKSKEQCENLCEALNAAKLQIGQPEKDLPHILQAAAIHSDVTIENQADLMRRFTLPVGQHADIIDVLINVTLITESYDEAIISVCAVLSKYKSRTPVEQFMGRAVRRHLHGVGTEIKAKDNVCHVLSHARYEQHGVFHSITERAVRGSTVIQKDDDGLLMLAESIEEAQRIEEEKDECAITGGTAMDATPARVTDDGAGPSAAPSRPCTRQTALALLPGTQTKGSKTGTSSQGSSGQHGKAEGQPIRLRRFIFPIMQPRTNQADEEAEAHLWRLERGLYFKDTSKWQVEDATGFGHHHGG</sequence>
<dbReference type="PANTHER" id="PTHR47396:SF1">
    <property type="entry name" value="ATP-DEPENDENT HELICASE IRC3-RELATED"/>
    <property type="match status" value="1"/>
</dbReference>
<dbReference type="PANTHER" id="PTHR47396">
    <property type="entry name" value="TYPE I RESTRICTION ENZYME ECOKI R PROTEIN"/>
    <property type="match status" value="1"/>
</dbReference>
<feature type="compositionally biased region" description="Basic residues" evidence="1">
    <location>
        <begin position="202"/>
        <end position="220"/>
    </location>
</feature>
<evidence type="ECO:0000259" key="2">
    <source>
        <dbReference type="PROSITE" id="PS51194"/>
    </source>
</evidence>
<feature type="compositionally biased region" description="Low complexity" evidence="1">
    <location>
        <begin position="615"/>
        <end position="634"/>
    </location>
</feature>
<dbReference type="GO" id="GO:0005524">
    <property type="term" value="F:ATP binding"/>
    <property type="evidence" value="ECO:0007669"/>
    <property type="project" value="InterPro"/>
</dbReference>
<dbReference type="AlphaFoldDB" id="A0A7R9YWN3"/>
<feature type="domain" description="Helicase C-terminal" evidence="2">
    <location>
        <begin position="374"/>
        <end position="553"/>
    </location>
</feature>
<dbReference type="InterPro" id="IPR050742">
    <property type="entry name" value="Helicase_Restrict-Modif_Enz"/>
</dbReference>
<accession>A0A7R9YWN3</accession>
<evidence type="ECO:0000313" key="3">
    <source>
        <dbReference type="EMBL" id="CAD8289862.1"/>
    </source>
</evidence>
<dbReference type="InterPro" id="IPR006935">
    <property type="entry name" value="Helicase/UvrB_N"/>
</dbReference>
<feature type="region of interest" description="Disordered" evidence="1">
    <location>
        <begin position="570"/>
        <end position="642"/>
    </location>
</feature>
<gene>
    <name evidence="3" type="ORF">CEUR00632_LOCUS9901</name>
</gene>
<organism evidence="3">
    <name type="scientific">Chlamydomonas euryale</name>
    <dbReference type="NCBI Taxonomy" id="1486919"/>
    <lineage>
        <taxon>Eukaryota</taxon>
        <taxon>Viridiplantae</taxon>
        <taxon>Chlorophyta</taxon>
        <taxon>core chlorophytes</taxon>
        <taxon>Chlorophyceae</taxon>
        <taxon>CS clade</taxon>
        <taxon>Chlamydomonadales</taxon>
        <taxon>Chlamydomonadaceae</taxon>
        <taxon>Chlamydomonas</taxon>
    </lineage>
</organism>
<dbReference type="GO" id="GO:0005829">
    <property type="term" value="C:cytosol"/>
    <property type="evidence" value="ECO:0007669"/>
    <property type="project" value="TreeGrafter"/>
</dbReference>
<name>A0A7R9YWN3_9CHLO</name>
<evidence type="ECO:0000256" key="1">
    <source>
        <dbReference type="SAM" id="MobiDB-lite"/>
    </source>
</evidence>
<dbReference type="Gene3D" id="3.40.50.300">
    <property type="entry name" value="P-loop containing nucleotide triphosphate hydrolases"/>
    <property type="match status" value="2"/>
</dbReference>
<dbReference type="InterPro" id="IPR027417">
    <property type="entry name" value="P-loop_NTPase"/>
</dbReference>
<dbReference type="Pfam" id="PF04851">
    <property type="entry name" value="ResIII"/>
    <property type="match status" value="1"/>
</dbReference>
<feature type="region of interest" description="Disordered" evidence="1">
    <location>
        <begin position="193"/>
        <end position="227"/>
    </location>
</feature>